<dbReference type="GO" id="GO:0022857">
    <property type="term" value="F:transmembrane transporter activity"/>
    <property type="evidence" value="ECO:0007669"/>
    <property type="project" value="InterPro"/>
</dbReference>
<dbReference type="GO" id="GO:0043190">
    <property type="term" value="C:ATP-binding cassette (ABC) transporter complex"/>
    <property type="evidence" value="ECO:0007669"/>
    <property type="project" value="InterPro"/>
</dbReference>
<dbReference type="PANTHER" id="PTHR30614:SF20">
    <property type="entry name" value="GLUTAMINE TRANSPORT SYSTEM PERMEASE PROTEIN GLNP"/>
    <property type="match status" value="1"/>
</dbReference>
<evidence type="ECO:0000256" key="5">
    <source>
        <dbReference type="ARBA" id="ARBA00022475"/>
    </source>
</evidence>
<dbReference type="RefSeq" id="WP_090874834.1">
    <property type="nucleotide sequence ID" value="NZ_FMXQ01000001.1"/>
</dbReference>
<sequence>MERFLEVLDSASGPLWHGFLLTVGISGAAVVLGTILGLVIGLMLTYGGRIAALPFRGFVDIVRGTPVLVLILASYYMPAGLGISPGPIEAGVLALTIFCASHIGETLRGALNAIPAGQTDAARAIGLTFPQMLAYVLVPQALRQIAPNFVNTAVEIVKASSLLSAIGVGELLLTTQEVIGRTFMTMEFYALVGALYLVINLTISAGGGWVERRFQNQ</sequence>
<evidence type="ECO:0000256" key="6">
    <source>
        <dbReference type="ARBA" id="ARBA00022692"/>
    </source>
</evidence>
<evidence type="ECO:0000256" key="2">
    <source>
        <dbReference type="ARBA" id="ARBA00004429"/>
    </source>
</evidence>
<organism evidence="12 13">
    <name type="scientific">Bauldia litoralis</name>
    <dbReference type="NCBI Taxonomy" id="665467"/>
    <lineage>
        <taxon>Bacteria</taxon>
        <taxon>Pseudomonadati</taxon>
        <taxon>Pseudomonadota</taxon>
        <taxon>Alphaproteobacteria</taxon>
        <taxon>Hyphomicrobiales</taxon>
        <taxon>Kaistiaceae</taxon>
        <taxon>Bauldia</taxon>
    </lineage>
</organism>
<dbReference type="Proteomes" id="UP000199071">
    <property type="component" value="Unassembled WGS sequence"/>
</dbReference>
<dbReference type="CDD" id="cd06261">
    <property type="entry name" value="TM_PBP2"/>
    <property type="match status" value="1"/>
</dbReference>
<dbReference type="InterPro" id="IPR043429">
    <property type="entry name" value="ArtM/GltK/GlnP/TcyL/YhdX-like"/>
</dbReference>
<comment type="subcellular location">
    <subcellularLocation>
        <location evidence="2">Cell inner membrane</location>
        <topology evidence="2">Multi-pass membrane protein</topology>
    </subcellularLocation>
    <subcellularLocation>
        <location evidence="10">Cell membrane</location>
        <topology evidence="10">Multi-pass membrane protein</topology>
    </subcellularLocation>
</comment>
<gene>
    <name evidence="12" type="ORF">SAMN02982931_00760</name>
</gene>
<dbReference type="SUPFAM" id="SSF161098">
    <property type="entry name" value="MetI-like"/>
    <property type="match status" value="1"/>
</dbReference>
<keyword evidence="5" id="KW-1003">Cell membrane</keyword>
<evidence type="ECO:0000313" key="13">
    <source>
        <dbReference type="Proteomes" id="UP000199071"/>
    </source>
</evidence>
<accession>A0A1G6AKC6</accession>
<feature type="transmembrane region" description="Helical" evidence="10">
    <location>
        <begin position="20"/>
        <end position="46"/>
    </location>
</feature>
<dbReference type="OrthoDB" id="9814550at2"/>
<dbReference type="PANTHER" id="PTHR30614">
    <property type="entry name" value="MEMBRANE COMPONENT OF AMINO ACID ABC TRANSPORTER"/>
    <property type="match status" value="1"/>
</dbReference>
<keyword evidence="8 10" id="KW-1133">Transmembrane helix</keyword>
<dbReference type="AlphaFoldDB" id="A0A1G6AKC6"/>
<evidence type="ECO:0000256" key="7">
    <source>
        <dbReference type="ARBA" id="ARBA00022970"/>
    </source>
</evidence>
<dbReference type="Gene3D" id="1.10.3720.10">
    <property type="entry name" value="MetI-like"/>
    <property type="match status" value="1"/>
</dbReference>
<dbReference type="NCBIfam" id="TIGR01726">
    <property type="entry name" value="HEQRo_perm_3TM"/>
    <property type="match status" value="1"/>
</dbReference>
<evidence type="ECO:0000313" key="12">
    <source>
        <dbReference type="EMBL" id="SDB08750.1"/>
    </source>
</evidence>
<dbReference type="EMBL" id="FMXQ01000001">
    <property type="protein sequence ID" value="SDB08750.1"/>
    <property type="molecule type" value="Genomic_DNA"/>
</dbReference>
<keyword evidence="4 10" id="KW-0813">Transport</keyword>
<dbReference type="PROSITE" id="PS50928">
    <property type="entry name" value="ABC_TM1"/>
    <property type="match status" value="1"/>
</dbReference>
<dbReference type="GO" id="GO:0006865">
    <property type="term" value="P:amino acid transport"/>
    <property type="evidence" value="ECO:0007669"/>
    <property type="project" value="UniProtKB-KW"/>
</dbReference>
<dbReference type="Pfam" id="PF00528">
    <property type="entry name" value="BPD_transp_1"/>
    <property type="match status" value="1"/>
</dbReference>
<evidence type="ECO:0000256" key="10">
    <source>
        <dbReference type="RuleBase" id="RU363032"/>
    </source>
</evidence>
<feature type="transmembrane region" description="Helical" evidence="10">
    <location>
        <begin position="188"/>
        <end position="210"/>
    </location>
</feature>
<keyword evidence="9 10" id="KW-0472">Membrane</keyword>
<evidence type="ECO:0000256" key="9">
    <source>
        <dbReference type="ARBA" id="ARBA00023136"/>
    </source>
</evidence>
<proteinExistence type="inferred from homology"/>
<keyword evidence="6 10" id="KW-0812">Transmembrane</keyword>
<dbReference type="InterPro" id="IPR000515">
    <property type="entry name" value="MetI-like"/>
</dbReference>
<dbReference type="STRING" id="665467.SAMN02982931_00760"/>
<evidence type="ECO:0000259" key="11">
    <source>
        <dbReference type="PROSITE" id="PS50928"/>
    </source>
</evidence>
<keyword evidence="7" id="KW-0029">Amino-acid transport</keyword>
<reference evidence="12 13" key="1">
    <citation type="submission" date="2016-10" db="EMBL/GenBank/DDBJ databases">
        <authorList>
            <person name="de Groot N.N."/>
        </authorList>
    </citation>
    <scope>NUCLEOTIDE SEQUENCE [LARGE SCALE GENOMIC DNA]</scope>
    <source>
        <strain evidence="12 13">ATCC 35022</strain>
    </source>
</reference>
<dbReference type="InterPro" id="IPR035906">
    <property type="entry name" value="MetI-like_sf"/>
</dbReference>
<evidence type="ECO:0000256" key="3">
    <source>
        <dbReference type="ARBA" id="ARBA00010072"/>
    </source>
</evidence>
<name>A0A1G6AKC6_9HYPH</name>
<feature type="domain" description="ABC transmembrane type-1" evidence="11">
    <location>
        <begin position="19"/>
        <end position="207"/>
    </location>
</feature>
<protein>
    <submittedName>
        <fullName evidence="12">Polar amino acid transport system permease protein</fullName>
    </submittedName>
</protein>
<evidence type="ECO:0000256" key="8">
    <source>
        <dbReference type="ARBA" id="ARBA00022989"/>
    </source>
</evidence>
<evidence type="ECO:0000256" key="4">
    <source>
        <dbReference type="ARBA" id="ARBA00022448"/>
    </source>
</evidence>
<keyword evidence="13" id="KW-1185">Reference proteome</keyword>
<evidence type="ECO:0000256" key="1">
    <source>
        <dbReference type="ARBA" id="ARBA00003159"/>
    </source>
</evidence>
<comment type="similarity">
    <text evidence="3">Belongs to the binding-protein-dependent transport system permease family. HisMQ subfamily.</text>
</comment>
<dbReference type="InterPro" id="IPR010065">
    <property type="entry name" value="AA_ABC_transptr_permease_3TM"/>
</dbReference>
<comment type="function">
    <text evidence="1">Part of the binding-protein-dependent transport system for glutamine; probably responsible for the translocation of the substrate across the membrane.</text>
</comment>